<dbReference type="Pfam" id="PF21788">
    <property type="entry name" value="TNP-like_GBD"/>
    <property type="match status" value="1"/>
</dbReference>
<reference evidence="3 4" key="1">
    <citation type="journal article" date="2023" name="Insect Mol. Biol.">
        <title>Genome sequencing provides insights into the evolution of gene families encoding plant cell wall-degrading enzymes in longhorned beetles.</title>
        <authorList>
            <person name="Shin N.R."/>
            <person name="Okamura Y."/>
            <person name="Kirsch R."/>
            <person name="Pauchet Y."/>
        </authorList>
    </citation>
    <scope>NUCLEOTIDE SEQUENCE [LARGE SCALE GENOMIC DNA]</scope>
    <source>
        <strain evidence="3">EAD_L_NR</strain>
    </source>
</reference>
<name>A0AAV8VJH8_9CUCU</name>
<gene>
    <name evidence="3" type="ORF">NQ315_011284</name>
</gene>
<comment type="caution">
    <text evidence="3">The sequence shown here is derived from an EMBL/GenBank/DDBJ whole genome shotgun (WGS) entry which is preliminary data.</text>
</comment>
<keyword evidence="4" id="KW-1185">Reference proteome</keyword>
<accession>A0AAV8VJH8</accession>
<dbReference type="AlphaFoldDB" id="A0AAV8VJH8"/>
<evidence type="ECO:0000313" key="3">
    <source>
        <dbReference type="EMBL" id="KAJ8914299.1"/>
    </source>
</evidence>
<sequence length="311" mass="35187">MKLQLIQGLEDFGKERNNKLADHAYVFMVKGAVHNWIQPILFTFSSGPIKSDQLTVTIKTVIRECRKIGLHIVTAVCDQGTGNVAAINKLLMETNRICLDKGKENKYVGFVIDEEEIIYLYCYNSVDSQDSETLILVTSVFSLCFLCPSVFNSLFNLVVGRKYLSDTLVSDTLPDSKYQILDKKSLRNNLLSKDLHFTMNGKKMVAKWKHIIDFYLLDLCDDVRICPKLTDNHVIPEKINKMKVSLCTQVFSHTVGSLMKRISRWIIYERKEVSIMNQLVPVTAIETGTAIAEITAKKIGTAIAKITAIKK</sequence>
<dbReference type="InterPro" id="IPR048366">
    <property type="entry name" value="TNP-like_GBD"/>
</dbReference>
<evidence type="ECO:0000259" key="1">
    <source>
        <dbReference type="Pfam" id="PF21787"/>
    </source>
</evidence>
<dbReference type="Proteomes" id="UP001159042">
    <property type="component" value="Unassembled WGS sequence"/>
</dbReference>
<proteinExistence type="predicted"/>
<feature type="domain" description="Transposable element P transposase-like GTP-binding insertion" evidence="2">
    <location>
        <begin position="184"/>
        <end position="259"/>
    </location>
</feature>
<protein>
    <submittedName>
        <fullName evidence="3">Uncharacterized protein</fullName>
    </submittedName>
</protein>
<dbReference type="EMBL" id="JANEYG010000074">
    <property type="protein sequence ID" value="KAJ8914299.1"/>
    <property type="molecule type" value="Genomic_DNA"/>
</dbReference>
<dbReference type="InterPro" id="IPR048365">
    <property type="entry name" value="TNP-like_RNaseH_N"/>
</dbReference>
<organism evidence="3 4">
    <name type="scientific">Exocentrus adspersus</name>
    <dbReference type="NCBI Taxonomy" id="1586481"/>
    <lineage>
        <taxon>Eukaryota</taxon>
        <taxon>Metazoa</taxon>
        <taxon>Ecdysozoa</taxon>
        <taxon>Arthropoda</taxon>
        <taxon>Hexapoda</taxon>
        <taxon>Insecta</taxon>
        <taxon>Pterygota</taxon>
        <taxon>Neoptera</taxon>
        <taxon>Endopterygota</taxon>
        <taxon>Coleoptera</taxon>
        <taxon>Polyphaga</taxon>
        <taxon>Cucujiformia</taxon>
        <taxon>Chrysomeloidea</taxon>
        <taxon>Cerambycidae</taxon>
        <taxon>Lamiinae</taxon>
        <taxon>Acanthocinini</taxon>
        <taxon>Exocentrus</taxon>
    </lineage>
</organism>
<evidence type="ECO:0000313" key="4">
    <source>
        <dbReference type="Proteomes" id="UP001159042"/>
    </source>
</evidence>
<feature type="domain" description="Transposable element P transposase-like RNase H" evidence="1">
    <location>
        <begin position="6"/>
        <end position="90"/>
    </location>
</feature>
<evidence type="ECO:0000259" key="2">
    <source>
        <dbReference type="Pfam" id="PF21788"/>
    </source>
</evidence>
<dbReference type="Pfam" id="PF21787">
    <property type="entry name" value="TNP-like_RNaseH_N"/>
    <property type="match status" value="1"/>
</dbReference>